<sequence length="218" mass="24552">MMKDFKWKWQDTMIVILGVLSLGYALVNYSRLPDQLPAHFSISGEVNSYWSKGSIIALTGFMGLVFPFAMQFIRNIDPKKENYSKFQTAYKMIRLVIAAVFDAMLILNVSYGLDQSIPAGKIAMVVLGLLFVVIGNFMPQIRDNYFTGIRTAWTLASPEVWRKTHRFSGRMWMIGGLLIVLGAFLPKSLSMSMIIAALVIAILLPLAYSWLISPRSRA</sequence>
<name>A0ABX3ENL4_9BACL</name>
<evidence type="ECO:0000313" key="4">
    <source>
        <dbReference type="Proteomes" id="UP000186058"/>
    </source>
</evidence>
<feature type="transmembrane region" description="Helical" evidence="1">
    <location>
        <begin position="12"/>
        <end position="29"/>
    </location>
</feature>
<dbReference type="EMBL" id="LVWI01000040">
    <property type="protein sequence ID" value="OKP86254.1"/>
    <property type="molecule type" value="Genomic_DNA"/>
</dbReference>
<keyword evidence="4" id="KW-1185">Reference proteome</keyword>
<dbReference type="InterPro" id="IPR026272">
    <property type="entry name" value="SdpI"/>
</dbReference>
<feature type="transmembrane region" description="Helical" evidence="1">
    <location>
        <begin position="93"/>
        <end position="113"/>
    </location>
</feature>
<keyword evidence="1" id="KW-1133">Transmembrane helix</keyword>
<dbReference type="PANTHER" id="PTHR37810:SF5">
    <property type="entry name" value="IMMUNITY PROTEIN SDPI"/>
    <property type="match status" value="1"/>
</dbReference>
<dbReference type="Pfam" id="PF13630">
    <property type="entry name" value="SdpI"/>
    <property type="match status" value="1"/>
</dbReference>
<evidence type="ECO:0000259" key="2">
    <source>
        <dbReference type="Pfam" id="PF07853"/>
    </source>
</evidence>
<feature type="transmembrane region" description="Helical" evidence="1">
    <location>
        <begin position="119"/>
        <end position="138"/>
    </location>
</feature>
<feature type="transmembrane region" description="Helical" evidence="1">
    <location>
        <begin position="49"/>
        <end position="73"/>
    </location>
</feature>
<protein>
    <recommendedName>
        <fullName evidence="2">DUF1648 domain-containing protein</fullName>
    </recommendedName>
</protein>
<organism evidence="3 4">
    <name type="scientific">Paenibacillus helianthi</name>
    <dbReference type="NCBI Taxonomy" id="1349432"/>
    <lineage>
        <taxon>Bacteria</taxon>
        <taxon>Bacillati</taxon>
        <taxon>Bacillota</taxon>
        <taxon>Bacilli</taxon>
        <taxon>Bacillales</taxon>
        <taxon>Paenibacillaceae</taxon>
        <taxon>Paenibacillus</taxon>
    </lineage>
</organism>
<evidence type="ECO:0000313" key="3">
    <source>
        <dbReference type="EMBL" id="OKP86254.1"/>
    </source>
</evidence>
<comment type="caution">
    <text evidence="3">The sequence shown here is derived from an EMBL/GenBank/DDBJ whole genome shotgun (WGS) entry which is preliminary data.</text>
</comment>
<gene>
    <name evidence="3" type="ORF">A3844_14400</name>
</gene>
<dbReference type="InterPro" id="IPR025962">
    <property type="entry name" value="SdpI/YhfL"/>
</dbReference>
<feature type="domain" description="DUF1648" evidence="2">
    <location>
        <begin position="17"/>
        <end position="62"/>
    </location>
</feature>
<dbReference type="Proteomes" id="UP000186058">
    <property type="component" value="Unassembled WGS sequence"/>
</dbReference>
<feature type="transmembrane region" description="Helical" evidence="1">
    <location>
        <begin position="167"/>
        <end position="185"/>
    </location>
</feature>
<dbReference type="InterPro" id="IPR012867">
    <property type="entry name" value="DUF1648"/>
</dbReference>
<dbReference type="PANTHER" id="PTHR37810">
    <property type="entry name" value="IMMUNITY PROTEIN SDPI"/>
    <property type="match status" value="1"/>
</dbReference>
<dbReference type="RefSeq" id="WP_074107754.1">
    <property type="nucleotide sequence ID" value="NZ_LVWI01000040.1"/>
</dbReference>
<feature type="transmembrane region" description="Helical" evidence="1">
    <location>
        <begin position="191"/>
        <end position="212"/>
    </location>
</feature>
<accession>A0ABX3ENL4</accession>
<keyword evidence="1" id="KW-0472">Membrane</keyword>
<proteinExistence type="predicted"/>
<keyword evidence="1" id="KW-0812">Transmembrane</keyword>
<dbReference type="Pfam" id="PF07853">
    <property type="entry name" value="DUF1648"/>
    <property type="match status" value="1"/>
</dbReference>
<reference evidence="3 4" key="1">
    <citation type="submission" date="2016-03" db="EMBL/GenBank/DDBJ databases">
        <authorList>
            <person name="Sant'Anna F.H."/>
            <person name="Ambrosini A."/>
            <person name="Souza R."/>
            <person name="Bach E."/>
            <person name="Fernandes G."/>
            <person name="Balsanelli E."/>
            <person name="Baura V.A."/>
            <person name="Souza E.M."/>
            <person name="Passaglia L."/>
        </authorList>
    </citation>
    <scope>NUCLEOTIDE SEQUENCE [LARGE SCALE GENOMIC DNA]</scope>
    <source>
        <strain evidence="3 4">P26E</strain>
    </source>
</reference>
<evidence type="ECO:0000256" key="1">
    <source>
        <dbReference type="SAM" id="Phobius"/>
    </source>
</evidence>
<dbReference type="PIRSF" id="PIRSF038959">
    <property type="entry name" value="SdpI"/>
    <property type="match status" value="1"/>
</dbReference>